<sequence>MTRSAPGAAADVRIIVDRSIAEIFLGTGEALTLRLYPVGDGPWRLRARAAGEGFAAFDVRVWPLRPAGTEDACGPS</sequence>
<dbReference type="InterPro" id="IPR013189">
    <property type="entry name" value="Glyco_hydro_32_C"/>
</dbReference>
<protein>
    <recommendedName>
        <fullName evidence="1">Glycosyl hydrolase family 32 C-terminal domain-containing protein</fullName>
    </recommendedName>
</protein>
<dbReference type="Pfam" id="PF08244">
    <property type="entry name" value="Glyco_hydro_32C"/>
    <property type="match status" value="1"/>
</dbReference>
<dbReference type="AlphaFoldDB" id="A0A2P4UF54"/>
<reference evidence="2 3" key="1">
    <citation type="journal article" date="2017" name="Chemistry">
        <title>Isolation, Biosynthesis and Chemical Modifications of Rubterolones A-F: Rare Tropolone Alkaloids from Actinomadura sp. 5-2.</title>
        <authorList>
            <person name="Guo H."/>
            <person name="Benndorf R."/>
            <person name="Leichnitz D."/>
            <person name="Klassen J.L."/>
            <person name="Vollmers J."/>
            <person name="Gorls H."/>
            <person name="Steinacker M."/>
            <person name="Weigel C."/>
            <person name="Dahse H.M."/>
            <person name="Kaster A.K."/>
            <person name="de Beer Z.W."/>
            <person name="Poulsen M."/>
            <person name="Beemelmanns C."/>
        </authorList>
    </citation>
    <scope>NUCLEOTIDE SEQUENCE [LARGE SCALE GENOMIC DNA]</scope>
    <source>
        <strain evidence="2 3">5-2</strain>
    </source>
</reference>
<proteinExistence type="predicted"/>
<evidence type="ECO:0000313" key="2">
    <source>
        <dbReference type="EMBL" id="POM23648.1"/>
    </source>
</evidence>
<feature type="domain" description="Glycosyl hydrolase family 32 C-terminal" evidence="1">
    <location>
        <begin position="10"/>
        <end position="62"/>
    </location>
</feature>
<dbReference type="RefSeq" id="WP_103565237.1">
    <property type="nucleotide sequence ID" value="NZ_MTBP01000003.1"/>
</dbReference>
<keyword evidence="3" id="KW-1185">Reference proteome</keyword>
<dbReference type="Gene3D" id="2.60.120.560">
    <property type="entry name" value="Exo-inulinase, domain 1"/>
    <property type="match status" value="1"/>
</dbReference>
<accession>A0A2P4UF54</accession>
<dbReference type="Proteomes" id="UP000242367">
    <property type="component" value="Unassembled WGS sequence"/>
</dbReference>
<dbReference type="SUPFAM" id="SSF49899">
    <property type="entry name" value="Concanavalin A-like lectins/glucanases"/>
    <property type="match status" value="1"/>
</dbReference>
<name>A0A2P4UF54_9ACTN</name>
<comment type="caution">
    <text evidence="2">The sequence shown here is derived from an EMBL/GenBank/DDBJ whole genome shotgun (WGS) entry which is preliminary data.</text>
</comment>
<dbReference type="EMBL" id="MTBP01000003">
    <property type="protein sequence ID" value="POM23648.1"/>
    <property type="molecule type" value="Genomic_DNA"/>
</dbReference>
<evidence type="ECO:0000259" key="1">
    <source>
        <dbReference type="Pfam" id="PF08244"/>
    </source>
</evidence>
<organism evidence="2 3">
    <name type="scientific">Actinomadura rubteroloni</name>
    <dbReference type="NCBI Taxonomy" id="1926885"/>
    <lineage>
        <taxon>Bacteria</taxon>
        <taxon>Bacillati</taxon>
        <taxon>Actinomycetota</taxon>
        <taxon>Actinomycetes</taxon>
        <taxon>Streptosporangiales</taxon>
        <taxon>Thermomonosporaceae</taxon>
        <taxon>Actinomadura</taxon>
    </lineage>
</organism>
<evidence type="ECO:0000313" key="3">
    <source>
        <dbReference type="Proteomes" id="UP000242367"/>
    </source>
</evidence>
<gene>
    <name evidence="2" type="ORF">BTM25_48080</name>
</gene>
<dbReference type="InterPro" id="IPR013320">
    <property type="entry name" value="ConA-like_dom_sf"/>
</dbReference>